<dbReference type="EMBL" id="MT145001">
    <property type="protein sequence ID" value="QJI02428.1"/>
    <property type="molecule type" value="Genomic_DNA"/>
</dbReference>
<name>A0A6M3XZI4_9ZZZZ</name>
<sequence length="323" mass="37911">MSDINQEYAYLFKKYTPAWADAFTKVQGRGWSLLPVKPRSMLERNKVYVDFVKKGYAVYSEERYGYYYIYTLKLPETGGRVSESRTDNLFREFAQWFGKYGQKWTEDFRKDQGRGWSELPVKPRSAPEYNKVFIDYAQNGYAVYSVLRDGFYFIYVKKLPEGERSLVRENRQGMPGAVKPEEWHDLVDSLRIQYAFNFKLVIDDVKRNFPSVPEQDIVDYIIRKYIGAARLRKAVYKPENRLVNVWSISQIPTSFLVEGVGIRNYADLSFDPVKISTLEKTGMHPHEHVFHIDVIKEIIRGYRLGYTDAATVIEDINEVVERM</sequence>
<organism evidence="1">
    <name type="scientific">viral metagenome</name>
    <dbReference type="NCBI Taxonomy" id="1070528"/>
    <lineage>
        <taxon>unclassified sequences</taxon>
        <taxon>metagenomes</taxon>
        <taxon>organismal metagenomes</taxon>
    </lineage>
</organism>
<gene>
    <name evidence="1" type="ORF">TM448B03242_0004</name>
</gene>
<proteinExistence type="predicted"/>
<dbReference type="AlphaFoldDB" id="A0A6M3XZI4"/>
<evidence type="ECO:0000313" key="1">
    <source>
        <dbReference type="EMBL" id="QJI02428.1"/>
    </source>
</evidence>
<reference evidence="1" key="1">
    <citation type="submission" date="2020-03" db="EMBL/GenBank/DDBJ databases">
        <title>The deep terrestrial virosphere.</title>
        <authorList>
            <person name="Holmfeldt K."/>
            <person name="Nilsson E."/>
            <person name="Simone D."/>
            <person name="Lopez-Fernandez M."/>
            <person name="Wu X."/>
            <person name="de Brujin I."/>
            <person name="Lundin D."/>
            <person name="Andersson A."/>
            <person name="Bertilsson S."/>
            <person name="Dopson M."/>
        </authorList>
    </citation>
    <scope>NUCLEOTIDE SEQUENCE</scope>
    <source>
        <strain evidence="1">TM448B03242</strain>
    </source>
</reference>
<accession>A0A6M3XZI4</accession>
<protein>
    <submittedName>
        <fullName evidence="1">Uncharacterized protein</fullName>
    </submittedName>
</protein>